<dbReference type="PANTHER" id="PTHR34978">
    <property type="entry name" value="POSSIBLE SENSOR-TRANSDUCER PROTEIN BLAR"/>
    <property type="match status" value="1"/>
</dbReference>
<evidence type="ECO:0000313" key="4">
    <source>
        <dbReference type="Proteomes" id="UP000664293"/>
    </source>
</evidence>
<dbReference type="RefSeq" id="WP_206999931.1">
    <property type="nucleotide sequence ID" value="NZ_JAEKJR010000001.1"/>
</dbReference>
<keyword evidence="1" id="KW-0472">Membrane</keyword>
<dbReference type="InterPro" id="IPR008756">
    <property type="entry name" value="Peptidase_M56"/>
</dbReference>
<dbReference type="EMBL" id="JAEKJR010000001">
    <property type="protein sequence ID" value="MBN8430301.1"/>
    <property type="molecule type" value="Genomic_DNA"/>
</dbReference>
<feature type="transmembrane region" description="Helical" evidence="1">
    <location>
        <begin position="192"/>
        <end position="214"/>
    </location>
</feature>
<gene>
    <name evidence="3" type="ORF">JF535_05465</name>
</gene>
<feature type="transmembrane region" description="Helical" evidence="1">
    <location>
        <begin position="37"/>
        <end position="56"/>
    </location>
</feature>
<dbReference type="PANTHER" id="PTHR34978:SF3">
    <property type="entry name" value="SLR0241 PROTEIN"/>
    <property type="match status" value="1"/>
</dbReference>
<comment type="caution">
    <text evidence="3">The sequence shown here is derived from an EMBL/GenBank/DDBJ whole genome shotgun (WGS) entry which is preliminary data.</text>
</comment>
<accession>A0ABS3E4S2</accession>
<feature type="transmembrane region" description="Helical" evidence="1">
    <location>
        <begin position="99"/>
        <end position="120"/>
    </location>
</feature>
<reference evidence="3 4" key="1">
    <citation type="submission" date="2020-12" db="EMBL/GenBank/DDBJ databases">
        <title>Oil enriched cultivation method for isolating marine PHA-producing bacteria.</title>
        <authorList>
            <person name="Zheng W."/>
            <person name="Yu S."/>
            <person name="Huang Y."/>
        </authorList>
    </citation>
    <scope>NUCLEOTIDE SEQUENCE [LARGE SCALE GENOMIC DNA]</scope>
    <source>
        <strain evidence="3 4">SN0-2</strain>
    </source>
</reference>
<evidence type="ECO:0000256" key="1">
    <source>
        <dbReference type="SAM" id="Phobius"/>
    </source>
</evidence>
<keyword evidence="4" id="KW-1185">Reference proteome</keyword>
<organism evidence="3 4">
    <name type="scientific">Microbulbifer salipaludis</name>
    <dbReference type="NCBI Taxonomy" id="187980"/>
    <lineage>
        <taxon>Bacteria</taxon>
        <taxon>Pseudomonadati</taxon>
        <taxon>Pseudomonadota</taxon>
        <taxon>Gammaproteobacteria</taxon>
        <taxon>Cellvibrionales</taxon>
        <taxon>Microbulbiferaceae</taxon>
        <taxon>Microbulbifer</taxon>
    </lineage>
</organism>
<name>A0ABS3E4S2_9GAMM</name>
<dbReference type="Proteomes" id="UP000664293">
    <property type="component" value="Unassembled WGS sequence"/>
</dbReference>
<evidence type="ECO:0000259" key="2">
    <source>
        <dbReference type="Pfam" id="PF05569"/>
    </source>
</evidence>
<dbReference type="InterPro" id="IPR052173">
    <property type="entry name" value="Beta-lactam_resp_regulator"/>
</dbReference>
<dbReference type="CDD" id="cd07341">
    <property type="entry name" value="M56_BlaR1_MecR1_like"/>
    <property type="match status" value="1"/>
</dbReference>
<sequence length="542" mass="60590">MINWVLEQQALLTLVLLVVWLSDLILTRRIGAKFTYLLYLLIPLAIVVASLPPITLDYAASENVASNLVTEVIASTVQTANDSGIYRNITPTSTIQFQWIWLAGVIVLASGLAAGLFKLATLPKKPVLEDSLYDQLPNGIFYTSDKVRGPILKGIFRPEIILPSNYRQCYDSRQLQFVFEHELVHARRFDNLWNLLALALASIFWFNPIVWIVYLRFRLTQECACDEEVLAQASKGKKILYSRAMLQSYENWNGFWMLQSHYGDKVTMITRINRLKYKIRPSRIARFLAGGANALILSFAFFWGQVNASPQNTINLDDAKLLPFSLPRAAFIEGAQGEVHLQFDVTEGEISSIDVLDTVTSGGHVNSFIEASKNYVSSFPFTGDNANLKGAEYVVRFHIAGVGTSQTVLDSVTERMPYRKIHLLPYSIPSPANELKFTGTPALQPIKSHYPDYPDGLEALGISASSTVEFDVKEDGVAINTRVISVTAPAEYQQAFREVALREASNLNVFINNSGKTINNVRVTLHWNPADHTKGLDHSKLK</sequence>
<proteinExistence type="predicted"/>
<dbReference type="Pfam" id="PF05569">
    <property type="entry name" value="Peptidase_M56"/>
    <property type="match status" value="1"/>
</dbReference>
<keyword evidence="1" id="KW-0812">Transmembrane</keyword>
<feature type="domain" description="Peptidase M56" evidence="2">
    <location>
        <begin position="11"/>
        <end position="251"/>
    </location>
</feature>
<dbReference type="Gene3D" id="3.30.1150.10">
    <property type="match status" value="1"/>
</dbReference>
<evidence type="ECO:0000313" key="3">
    <source>
        <dbReference type="EMBL" id="MBN8430301.1"/>
    </source>
</evidence>
<keyword evidence="1" id="KW-1133">Transmembrane helix</keyword>
<protein>
    <recommendedName>
        <fullName evidence="2">Peptidase M56 domain-containing protein</fullName>
    </recommendedName>
</protein>